<organism evidence="6 7">
    <name type="scientific">Trametes pubescens</name>
    <name type="common">White-rot fungus</name>
    <dbReference type="NCBI Taxonomy" id="154538"/>
    <lineage>
        <taxon>Eukaryota</taxon>
        <taxon>Fungi</taxon>
        <taxon>Dikarya</taxon>
        <taxon>Basidiomycota</taxon>
        <taxon>Agaricomycotina</taxon>
        <taxon>Agaricomycetes</taxon>
        <taxon>Polyporales</taxon>
        <taxon>Polyporaceae</taxon>
        <taxon>Trametes</taxon>
    </lineage>
</organism>
<dbReference type="OrthoDB" id="10260946at2759"/>
<dbReference type="SUPFAM" id="SSF50978">
    <property type="entry name" value="WD40 repeat-like"/>
    <property type="match status" value="1"/>
</dbReference>
<evidence type="ECO:0000256" key="2">
    <source>
        <dbReference type="ARBA" id="ARBA00022737"/>
    </source>
</evidence>
<feature type="compositionally biased region" description="Polar residues" evidence="4">
    <location>
        <begin position="98"/>
        <end position="111"/>
    </location>
</feature>
<dbReference type="InterPro" id="IPR036322">
    <property type="entry name" value="WD40_repeat_dom_sf"/>
</dbReference>
<evidence type="ECO:0000259" key="5">
    <source>
        <dbReference type="Pfam" id="PF23798"/>
    </source>
</evidence>
<feature type="compositionally biased region" description="Acidic residues" evidence="4">
    <location>
        <begin position="1"/>
        <end position="33"/>
    </location>
</feature>
<dbReference type="PANTHER" id="PTHR19848">
    <property type="entry name" value="WD40 REPEAT PROTEIN"/>
    <property type="match status" value="1"/>
</dbReference>
<dbReference type="Pfam" id="PF23798">
    <property type="entry name" value="Beta-prop_SPT8"/>
    <property type="match status" value="2"/>
</dbReference>
<dbReference type="PANTHER" id="PTHR19848:SF8">
    <property type="entry name" value="F-BOX AND WD REPEAT DOMAIN CONTAINING 7"/>
    <property type="match status" value="1"/>
</dbReference>
<keyword evidence="2" id="KW-0677">Repeat</keyword>
<comment type="caution">
    <text evidence="6">The sequence shown here is derived from an EMBL/GenBank/DDBJ whole genome shotgun (WGS) entry which is preliminary data.</text>
</comment>
<evidence type="ECO:0000313" key="7">
    <source>
        <dbReference type="Proteomes" id="UP000184267"/>
    </source>
</evidence>
<keyword evidence="1 3" id="KW-0853">WD repeat</keyword>
<name>A0A1M2V9X2_TRAPU</name>
<feature type="compositionally biased region" description="Polar residues" evidence="4">
    <location>
        <begin position="80"/>
        <end position="90"/>
    </location>
</feature>
<feature type="compositionally biased region" description="Basic and acidic residues" evidence="4">
    <location>
        <begin position="374"/>
        <end position="383"/>
    </location>
</feature>
<evidence type="ECO:0000313" key="6">
    <source>
        <dbReference type="EMBL" id="OJT04323.1"/>
    </source>
</evidence>
<feature type="region of interest" description="Disordered" evidence="4">
    <location>
        <begin position="344"/>
        <end position="430"/>
    </location>
</feature>
<dbReference type="STRING" id="154538.A0A1M2V9X2"/>
<accession>A0A1M2V9X2</accession>
<dbReference type="OMA" id="WDRRQPN"/>
<evidence type="ECO:0000256" key="1">
    <source>
        <dbReference type="ARBA" id="ARBA00022574"/>
    </source>
</evidence>
<dbReference type="PROSITE" id="PS50082">
    <property type="entry name" value="WD_REPEATS_2"/>
    <property type="match status" value="1"/>
</dbReference>
<protein>
    <submittedName>
        <fullName evidence="6">Transcription factor SPT8</fullName>
    </submittedName>
</protein>
<reference evidence="6 7" key="1">
    <citation type="submission" date="2016-10" db="EMBL/GenBank/DDBJ databases">
        <title>Genome sequence of the basidiomycete white-rot fungus Trametes pubescens.</title>
        <authorList>
            <person name="Makela M.R."/>
            <person name="Granchi Z."/>
            <person name="Peng M."/>
            <person name="De Vries R.P."/>
            <person name="Grigoriev I."/>
            <person name="Riley R."/>
            <person name="Hilden K."/>
        </authorList>
    </citation>
    <scope>NUCLEOTIDE SEQUENCE [LARGE SCALE GENOMIC DNA]</scope>
    <source>
        <strain evidence="6 7">FBCC735</strain>
    </source>
</reference>
<feature type="domain" description="Transcription factor spt8 beta-propeller" evidence="5">
    <location>
        <begin position="447"/>
        <end position="642"/>
    </location>
</feature>
<dbReference type="Gene3D" id="2.130.10.10">
    <property type="entry name" value="YVTN repeat-like/Quinoprotein amine dehydrogenase"/>
    <property type="match status" value="2"/>
</dbReference>
<dbReference type="InterPro" id="IPR057544">
    <property type="entry name" value="Beta-prop_SPT8"/>
</dbReference>
<feature type="compositionally biased region" description="Acidic residues" evidence="4">
    <location>
        <begin position="45"/>
        <end position="69"/>
    </location>
</feature>
<keyword evidence="7" id="KW-1185">Reference proteome</keyword>
<evidence type="ECO:0000256" key="3">
    <source>
        <dbReference type="PROSITE-ProRule" id="PRU00221"/>
    </source>
</evidence>
<dbReference type="Proteomes" id="UP000184267">
    <property type="component" value="Unassembled WGS sequence"/>
</dbReference>
<feature type="domain" description="Transcription factor spt8 beta-propeller" evidence="5">
    <location>
        <begin position="143"/>
        <end position="342"/>
    </location>
</feature>
<feature type="compositionally biased region" description="Polar residues" evidence="4">
    <location>
        <begin position="408"/>
        <end position="420"/>
    </location>
</feature>
<sequence>MASDSDEEYDDLDFDNGSDADEDIDEDILDALEGDLAAAAAAEGSEGEEDTDSESSDGGSDDDDADEEDVHAHKDLERVLTQTLQETTLPGSKPPSPDTESPITVDAPQQQAEKRPPSPAQLRRTKLLSGLRWPRSFTVEAICAIPHPCATHALASTPCMTHLITGSDDGYIRDYDLFAAVNGKVFLTAPQRQHCGVIEGIMKAGQIRCWWENALPPIGPDFTLVAGETSLFPVYSLAMQSDALWALSGSDQGHVALFTVRHSPGRLCHVMPAHRGPVSALALAHDEKSFFSAGWDGEALHWDLNSGQVARKFSAHGAQLATVAVRPLNTSSIQSQWGAITPGSEFTVPMRGPRDDHSASYDPTSHRLNGQGFKQEDDAKSEGSYDPLFDEPDADGDGDGPKPPHSANHMSGFQQPNGQNLGRGAIAPKGAPPILDPATYASLSPDLLMTAHVDGQVILWDRRAQTPGKGVGRLWMSEKTPPWCMSACWSADGNQIYVGRRNGTVEIYDVRQTGRAASGTPKIWKTLRNPLSSGVVSCVVAFPDSRHLAWWVAGHFCIVLQNLTSMSSASTDNIRLWNVSEAGEPDAYGKMKSGVQFKIIPGHHGGFVSQMLVDPAARFLVSASSNRGWHGEHTKTVFVHEVKHLS</sequence>
<proteinExistence type="predicted"/>
<dbReference type="InterPro" id="IPR015943">
    <property type="entry name" value="WD40/YVTN_repeat-like_dom_sf"/>
</dbReference>
<evidence type="ECO:0000256" key="4">
    <source>
        <dbReference type="SAM" id="MobiDB-lite"/>
    </source>
</evidence>
<dbReference type="AlphaFoldDB" id="A0A1M2V9X2"/>
<feature type="compositionally biased region" description="Low complexity" evidence="4">
    <location>
        <begin position="34"/>
        <end position="44"/>
    </location>
</feature>
<feature type="repeat" description="WD" evidence="3">
    <location>
        <begin position="271"/>
        <end position="312"/>
    </location>
</feature>
<feature type="compositionally biased region" description="Acidic residues" evidence="4">
    <location>
        <begin position="388"/>
        <end position="398"/>
    </location>
</feature>
<feature type="region of interest" description="Disordered" evidence="4">
    <location>
        <begin position="1"/>
        <end position="121"/>
    </location>
</feature>
<dbReference type="EMBL" id="MNAD01001548">
    <property type="protein sequence ID" value="OJT04323.1"/>
    <property type="molecule type" value="Genomic_DNA"/>
</dbReference>
<dbReference type="InterPro" id="IPR001680">
    <property type="entry name" value="WD40_rpt"/>
</dbReference>
<dbReference type="SMART" id="SM00320">
    <property type="entry name" value="WD40"/>
    <property type="match status" value="7"/>
</dbReference>
<gene>
    <name evidence="6" type="ORF">TRAPUB_4957</name>
</gene>